<accession>A0ABN7RH58</accession>
<evidence type="ECO:0000313" key="2">
    <source>
        <dbReference type="Proteomes" id="UP000679725"/>
    </source>
</evidence>
<organism evidence="1 2">
    <name type="scientific">Dyadobacter linearis</name>
    <dbReference type="NCBI Taxonomy" id="2823330"/>
    <lineage>
        <taxon>Bacteria</taxon>
        <taxon>Pseudomonadati</taxon>
        <taxon>Bacteroidota</taxon>
        <taxon>Cytophagia</taxon>
        <taxon>Cytophagales</taxon>
        <taxon>Spirosomataceae</taxon>
        <taxon>Dyadobacter</taxon>
    </lineage>
</organism>
<name>A0ABN7RH58_9BACT</name>
<sequence length="67" mass="7880">MNSTYIKIDTEPEYDRIMEEILVLMNKGEVNLSEAEMQKIRKMALAAEAYEREHYYIKPPKALQGMI</sequence>
<dbReference type="RefSeq" id="WP_215235970.1">
    <property type="nucleotide sequence ID" value="NZ_CAJRAU010000008.1"/>
</dbReference>
<evidence type="ECO:0000313" key="1">
    <source>
        <dbReference type="EMBL" id="CAG5073200.1"/>
    </source>
</evidence>
<proteinExistence type="predicted"/>
<dbReference type="EMBL" id="CAJRAU010000008">
    <property type="protein sequence ID" value="CAG5073200.1"/>
    <property type="molecule type" value="Genomic_DNA"/>
</dbReference>
<keyword evidence="2" id="KW-1185">Reference proteome</keyword>
<gene>
    <name evidence="1" type="ORF">DYBT9623_04703</name>
</gene>
<comment type="caution">
    <text evidence="1">The sequence shown here is derived from an EMBL/GenBank/DDBJ whole genome shotgun (WGS) entry which is preliminary data.</text>
</comment>
<protein>
    <submittedName>
        <fullName evidence="1">Uncharacterized protein</fullName>
    </submittedName>
</protein>
<reference evidence="1 2" key="1">
    <citation type="submission" date="2021-04" db="EMBL/GenBank/DDBJ databases">
        <authorList>
            <person name="Rodrigo-Torres L."/>
            <person name="Arahal R. D."/>
            <person name="Lucena T."/>
        </authorList>
    </citation>
    <scope>NUCLEOTIDE SEQUENCE [LARGE SCALE GENOMIC DNA]</scope>
    <source>
        <strain evidence="1 2">CECT 9623</strain>
    </source>
</reference>
<dbReference type="Proteomes" id="UP000679725">
    <property type="component" value="Unassembled WGS sequence"/>
</dbReference>